<protein>
    <recommendedName>
        <fullName evidence="5">18S rRNA (guanine(1575)-N(7))-methyltransferase Bud23 C-terminal domain-containing protein</fullName>
    </recommendedName>
</protein>
<dbReference type="GO" id="GO:0016435">
    <property type="term" value="F:rRNA (guanine) methyltransferase activity"/>
    <property type="evidence" value="ECO:0007669"/>
    <property type="project" value="InterPro"/>
</dbReference>
<keyword evidence="7" id="KW-1185">Reference proteome</keyword>
<organism evidence="6 7">
    <name type="scientific">Clytia hemisphaerica</name>
    <dbReference type="NCBI Taxonomy" id="252671"/>
    <lineage>
        <taxon>Eukaryota</taxon>
        <taxon>Metazoa</taxon>
        <taxon>Cnidaria</taxon>
        <taxon>Hydrozoa</taxon>
        <taxon>Hydroidolina</taxon>
        <taxon>Leptothecata</taxon>
        <taxon>Obeliida</taxon>
        <taxon>Clytiidae</taxon>
        <taxon>Clytia</taxon>
    </lineage>
</organism>
<dbReference type="InterPro" id="IPR039769">
    <property type="entry name" value="Bud23-like"/>
</dbReference>
<sequence length="180" mass="20236">TTFSSVFSISALQWLCNVDKKWHNPVKRLHSFFTTLYTSLKRGGKAIFQFYPDSPSQVELITSQAMRSGFSGGVVVDYPNSTRAKKMFLVLFAGVSNAVLPQALGTEGAGNTVSYTTNRERNNNRNGRGKPSKKSKEWIQKKKDRKRRQGKDVRADSKYSGRKRKLLFEIGLLTVVILGL</sequence>
<dbReference type="InterPro" id="IPR029063">
    <property type="entry name" value="SAM-dependent_MTases_sf"/>
</dbReference>
<evidence type="ECO:0000256" key="1">
    <source>
        <dbReference type="ARBA" id="ARBA00022603"/>
    </source>
</evidence>
<dbReference type="Pfam" id="PF12589">
    <property type="entry name" value="WBS_methylT"/>
    <property type="match status" value="1"/>
</dbReference>
<reference evidence="6" key="1">
    <citation type="submission" date="2021-01" db="UniProtKB">
        <authorList>
            <consortium name="EnsemblMetazoa"/>
        </authorList>
    </citation>
    <scope>IDENTIFICATION</scope>
</reference>
<proteinExistence type="predicted"/>
<feature type="domain" description="18S rRNA (guanine(1575)-N(7))-methyltransferase Bud23 C-terminal" evidence="5">
    <location>
        <begin position="91"/>
        <end position="165"/>
    </location>
</feature>
<evidence type="ECO:0000256" key="2">
    <source>
        <dbReference type="ARBA" id="ARBA00022679"/>
    </source>
</evidence>
<evidence type="ECO:0000313" key="6">
    <source>
        <dbReference type="EnsemblMetazoa" id="CLYHEMP025339.1"/>
    </source>
</evidence>
<keyword evidence="3" id="KW-0949">S-adenosyl-L-methionine</keyword>
<dbReference type="Gene3D" id="3.40.50.150">
    <property type="entry name" value="Vaccinia Virus protein VP39"/>
    <property type="match status" value="1"/>
</dbReference>
<keyword evidence="2" id="KW-0808">Transferase</keyword>
<evidence type="ECO:0000256" key="3">
    <source>
        <dbReference type="ARBA" id="ARBA00022691"/>
    </source>
</evidence>
<dbReference type="AlphaFoldDB" id="A0A7M5XKP8"/>
<dbReference type="Proteomes" id="UP000594262">
    <property type="component" value="Unplaced"/>
</dbReference>
<accession>A0A7M5XKP8</accession>
<feature type="region of interest" description="Disordered" evidence="4">
    <location>
        <begin position="110"/>
        <end position="157"/>
    </location>
</feature>
<dbReference type="PANTHER" id="PTHR12734">
    <property type="entry name" value="METHYLTRANSFERASE-RELATED"/>
    <property type="match status" value="1"/>
</dbReference>
<evidence type="ECO:0000313" key="7">
    <source>
        <dbReference type="Proteomes" id="UP000594262"/>
    </source>
</evidence>
<dbReference type="SUPFAM" id="SSF53335">
    <property type="entry name" value="S-adenosyl-L-methionine-dependent methyltransferases"/>
    <property type="match status" value="1"/>
</dbReference>
<keyword evidence="1" id="KW-0489">Methyltransferase</keyword>
<dbReference type="PANTHER" id="PTHR12734:SF0">
    <property type="entry name" value="18S RRNA (GUANINE-N(7))-METHYLTRANSFERASE-RELATED"/>
    <property type="match status" value="1"/>
</dbReference>
<evidence type="ECO:0000256" key="4">
    <source>
        <dbReference type="SAM" id="MobiDB-lite"/>
    </source>
</evidence>
<dbReference type="GO" id="GO:0005730">
    <property type="term" value="C:nucleolus"/>
    <property type="evidence" value="ECO:0007669"/>
    <property type="project" value="TreeGrafter"/>
</dbReference>
<dbReference type="GO" id="GO:0070476">
    <property type="term" value="P:rRNA (guanine-N7)-methylation"/>
    <property type="evidence" value="ECO:0007669"/>
    <property type="project" value="InterPro"/>
</dbReference>
<dbReference type="InterPro" id="IPR022238">
    <property type="entry name" value="Bud23_C"/>
</dbReference>
<dbReference type="OrthoDB" id="2877at2759"/>
<name>A0A7M5XKP8_9CNID</name>
<dbReference type="EnsemblMetazoa" id="CLYHEMT025339.1">
    <property type="protein sequence ID" value="CLYHEMP025339.1"/>
    <property type="gene ID" value="CLYHEMG025339"/>
</dbReference>
<evidence type="ECO:0000259" key="5">
    <source>
        <dbReference type="Pfam" id="PF12589"/>
    </source>
</evidence>